<keyword evidence="3" id="KW-1185">Reference proteome</keyword>
<dbReference type="RefSeq" id="YP_009623125.1">
    <property type="nucleotide sequence ID" value="NC_042110.1"/>
</dbReference>
<dbReference type="EMBL" id="MG839019">
    <property type="protein sequence ID" value="AUX82860.1"/>
    <property type="molecule type" value="Genomic_DNA"/>
</dbReference>
<dbReference type="GeneID" id="40099908"/>
<evidence type="ECO:0000313" key="3">
    <source>
        <dbReference type="Proteomes" id="UP000241477"/>
    </source>
</evidence>
<dbReference type="SUPFAM" id="SSF47090">
    <property type="entry name" value="PGBD-like"/>
    <property type="match status" value="2"/>
</dbReference>
<evidence type="ECO:0000259" key="1">
    <source>
        <dbReference type="Pfam" id="PF01471"/>
    </source>
</evidence>
<accession>A0A2L0HMD2</accession>
<feature type="domain" description="Peptidoglycan binding-like" evidence="1">
    <location>
        <begin position="140"/>
        <end position="172"/>
    </location>
</feature>
<reference evidence="2 3" key="1">
    <citation type="submission" date="2018-01" db="EMBL/GenBank/DDBJ databases">
        <authorList>
            <person name="Gentille G.M."/>
            <person name="Betsko A.J."/>
            <person name="Kukan E.N."/>
            <person name="Garlena R.A."/>
            <person name="Russell D.A."/>
            <person name="Pope W.H."/>
            <person name="Jacobs-Sera D."/>
            <person name="Hatfull G.F."/>
        </authorList>
    </citation>
    <scope>NUCLEOTIDE SEQUENCE [LARGE SCALE GENOMIC DNA]</scope>
</reference>
<dbReference type="Proteomes" id="UP000241477">
    <property type="component" value="Segment"/>
</dbReference>
<protein>
    <submittedName>
        <fullName evidence="2">Lysin A</fullName>
    </submittedName>
</protein>
<gene>
    <name evidence="2" type="primary">24</name>
    <name evidence="2" type="ORF">PBI_HAMLET_24</name>
</gene>
<organism evidence="2 3">
    <name type="scientific">Microbacterium phage Hamlet</name>
    <dbReference type="NCBI Taxonomy" id="2079583"/>
    <lineage>
        <taxon>Viruses</taxon>
        <taxon>Duplodnaviria</taxon>
        <taxon>Heunggongvirae</taxon>
        <taxon>Uroviricota</taxon>
        <taxon>Caudoviricetes</taxon>
        <taxon>Ilzatvirus</taxon>
        <taxon>Ilzatvirus hamlet</taxon>
    </lineage>
</organism>
<dbReference type="Pfam" id="PF01471">
    <property type="entry name" value="PG_binding_1"/>
    <property type="match status" value="2"/>
</dbReference>
<dbReference type="InterPro" id="IPR036365">
    <property type="entry name" value="PGBD-like_sf"/>
</dbReference>
<dbReference type="InterPro" id="IPR002477">
    <property type="entry name" value="Peptidoglycan-bd-like"/>
</dbReference>
<name>A0A2L0HMD2_9CAUD</name>
<sequence length="246" mass="26980">MATKALKNHPGMWLRADAADAINDLEDKYGVIRINRAGVTEAQQQEIIDRWDRGDRDGLFPPARPAKSSNHVKDGGIAVDVYNYTDDRAKLNEFGFQWYGKSDPVHYTFVGRPGGSQTGPIGWVTVNRSVEDIQRTVGAVVDGVYGPDTTAKVKIAQSAKGLTPDGIWGPKTDAAYFPAAGKPSSKAHWELTYADIQSALNRHGYNLKVDNVWGPLSSNALADFQRKNGLKVDRIVGAATWDKLNR</sequence>
<dbReference type="Gene3D" id="1.10.101.10">
    <property type="entry name" value="PGBD-like superfamily/PGBD"/>
    <property type="match status" value="2"/>
</dbReference>
<dbReference type="OrthoDB" id="21896at10239"/>
<proteinExistence type="predicted"/>
<dbReference type="InterPro" id="IPR036366">
    <property type="entry name" value="PGBDSf"/>
</dbReference>
<dbReference type="KEGG" id="vg:40099908"/>
<feature type="domain" description="Peptidoglycan binding-like" evidence="1">
    <location>
        <begin position="195"/>
        <end position="244"/>
    </location>
</feature>
<evidence type="ECO:0000313" key="2">
    <source>
        <dbReference type="EMBL" id="AUX82860.1"/>
    </source>
</evidence>